<sequence length="39" mass="4453">MDVYGKHRVISQNAQGNVLRVLVEDIETGERSYRVIPLP</sequence>
<evidence type="ECO:0000313" key="2">
    <source>
        <dbReference type="Proteomes" id="UP000030728"/>
    </source>
</evidence>
<evidence type="ECO:0000313" key="1">
    <source>
        <dbReference type="EMBL" id="AIY32249.1"/>
    </source>
</evidence>
<dbReference type="EMBL" id="KP057620">
    <property type="protein sequence ID" value="AIY32249.1"/>
    <property type="molecule type" value="Genomic_DNA"/>
</dbReference>
<dbReference type="Proteomes" id="UP000030728">
    <property type="component" value="Segment"/>
</dbReference>
<accession>A0A0A1EKW9</accession>
<proteinExistence type="predicted"/>
<name>A0A0A1EKW9_9CAUD</name>
<reference evidence="1 2" key="1">
    <citation type="submission" date="2014-10" db="EMBL/GenBank/DDBJ databases">
        <authorList>
            <person name="Barber J.R."/>
            <person name="Boucher C.J."/>
            <person name="Butela K.A."/>
            <person name="Escareno D."/>
            <person name="Ferguson C.L."/>
            <person name="Helster A.R."/>
            <person name="Houser L.C."/>
            <person name="Mangery P."/>
            <person name="Pikula S.M."/>
            <person name="Robinson T.S."/>
            <person name="Sokol S.L."/>
            <person name="Sticha J."/>
            <person name="Suresh M.H."/>
            <person name="Anders K.R."/>
            <person name="Braun M.A."/>
            <person name="Delesalle V.A."/>
            <person name="Hughes L.E."/>
            <person name="Ware V.C."/>
            <person name="Bradley K.W."/>
            <person name="Barker L.P."/>
            <person name="Asai D.J."/>
            <person name="Bowman C.A."/>
            <person name="Russell D.A."/>
            <person name="Pope W.H."/>
            <person name="Jacobs-Sera D."/>
            <person name="Hendrix R.W."/>
            <person name="Hatfull G.F."/>
        </authorList>
    </citation>
    <scope>NUCLEOTIDE SEQUENCE [LARGE SCALE GENOMIC DNA]</scope>
</reference>
<gene>
    <name evidence="1" type="ORF">PBI_HAMSLICE_84</name>
</gene>
<dbReference type="SMR" id="A0A0A1EKW9"/>
<organism evidence="1 2">
    <name type="scientific">Mycobacterium phage HamSlice</name>
    <dbReference type="NCBI Taxonomy" id="1567483"/>
    <lineage>
        <taxon>Viruses</taxon>
        <taxon>Duplodnaviria</taxon>
        <taxon>Heunggongvirae</taxon>
        <taxon>Uroviricota</taxon>
        <taxon>Caudoviricetes</taxon>
        <taxon>Backyardiganvirus</taxon>
        <taxon>Backyardiganvirus peaches</taxon>
    </lineage>
</organism>
<protein>
    <submittedName>
        <fullName evidence="1">Uncharacterized protein</fullName>
    </submittedName>
</protein>